<organism evidence="12 13">
    <name type="scientific">Hyalella azteca</name>
    <name type="common">Amphipod</name>
    <dbReference type="NCBI Taxonomy" id="294128"/>
    <lineage>
        <taxon>Eukaryota</taxon>
        <taxon>Metazoa</taxon>
        <taxon>Ecdysozoa</taxon>
        <taxon>Arthropoda</taxon>
        <taxon>Crustacea</taxon>
        <taxon>Multicrustacea</taxon>
        <taxon>Malacostraca</taxon>
        <taxon>Eumalacostraca</taxon>
        <taxon>Peracarida</taxon>
        <taxon>Amphipoda</taxon>
        <taxon>Senticaudata</taxon>
        <taxon>Talitrida</taxon>
        <taxon>Talitroidea</taxon>
        <taxon>Hyalellidae</taxon>
        <taxon>Hyalella</taxon>
    </lineage>
</organism>
<feature type="domain" description="G-protein coupled receptors family 1 profile" evidence="11">
    <location>
        <begin position="151"/>
        <end position="234"/>
    </location>
</feature>
<evidence type="ECO:0000256" key="10">
    <source>
        <dbReference type="SAM" id="Phobius"/>
    </source>
</evidence>
<dbReference type="PANTHER" id="PTHR46925:SF2">
    <property type="entry name" value="G-PROTEIN COUPLED RECEPTOR TKR-1-RELATED"/>
    <property type="match status" value="1"/>
</dbReference>
<comment type="subcellular location">
    <subcellularLocation>
        <location evidence="1">Cell membrane</location>
        <topology evidence="1">Multi-pass membrane protein</topology>
    </subcellularLocation>
</comment>
<evidence type="ECO:0000256" key="5">
    <source>
        <dbReference type="ARBA" id="ARBA00022989"/>
    </source>
</evidence>
<evidence type="ECO:0000256" key="7">
    <source>
        <dbReference type="ARBA" id="ARBA00023136"/>
    </source>
</evidence>
<evidence type="ECO:0000313" key="12">
    <source>
        <dbReference type="Proteomes" id="UP000694843"/>
    </source>
</evidence>
<dbReference type="SUPFAM" id="SSF81321">
    <property type="entry name" value="Family A G protein-coupled receptor-like"/>
    <property type="match status" value="1"/>
</dbReference>
<comment type="similarity">
    <text evidence="2">Belongs to the G-protein coupled receptor 1 family.</text>
</comment>
<feature type="transmembrane region" description="Helical" evidence="10">
    <location>
        <begin position="172"/>
        <end position="196"/>
    </location>
</feature>
<dbReference type="InterPro" id="IPR017452">
    <property type="entry name" value="GPCR_Rhodpsn_7TM"/>
</dbReference>
<dbReference type="Pfam" id="PF00001">
    <property type="entry name" value="7tm_1"/>
    <property type="match status" value="1"/>
</dbReference>
<evidence type="ECO:0000256" key="3">
    <source>
        <dbReference type="ARBA" id="ARBA00022475"/>
    </source>
</evidence>
<dbReference type="GeneID" id="108681126"/>
<dbReference type="InterPro" id="IPR000276">
    <property type="entry name" value="GPCR_Rhodpsn"/>
</dbReference>
<name>A0A8B7PJF1_HYAAZ</name>
<dbReference type="RefSeq" id="XP_018025607.1">
    <property type="nucleotide sequence ID" value="XM_018170118.2"/>
</dbReference>
<dbReference type="PROSITE" id="PS50262">
    <property type="entry name" value="G_PROTEIN_RECEP_F1_2"/>
    <property type="match status" value="1"/>
</dbReference>
<evidence type="ECO:0000256" key="8">
    <source>
        <dbReference type="ARBA" id="ARBA00023170"/>
    </source>
</evidence>
<keyword evidence="3" id="KW-1003">Cell membrane</keyword>
<evidence type="ECO:0000256" key="1">
    <source>
        <dbReference type="ARBA" id="ARBA00004651"/>
    </source>
</evidence>
<accession>A0A8B7PJF1</accession>
<dbReference type="Gene3D" id="1.20.1070.10">
    <property type="entry name" value="Rhodopsin 7-helix transmembrane proteins"/>
    <property type="match status" value="1"/>
</dbReference>
<evidence type="ECO:0000313" key="13">
    <source>
        <dbReference type="RefSeq" id="XP_018025607.1"/>
    </source>
</evidence>
<feature type="transmembrane region" description="Helical" evidence="10">
    <location>
        <begin position="208"/>
        <end position="230"/>
    </location>
</feature>
<keyword evidence="6" id="KW-0297">G-protein coupled receptor</keyword>
<sequence>MQHTNDTEGLDPLWLKSYLHCVSLMSDTLNISVSEDVWLAMISVNFNSASSGGSSNSLPNDNAYDTPIPRIDTGNDINDLRYVSHPSILNDDTSVPALDLIPPEGAHVLAVVSSYCVSKLIPQDRPFLLPWWQQTLWTLVFGVMLAAAIGGNALVMWIVCAHKRMRTVTNYFLMNLSAADLLMSVLNCMFNFIYMLHSDWPFGSAYCVFSNTVANITIAASVFTLMAISFDRFS</sequence>
<evidence type="ECO:0000256" key="4">
    <source>
        <dbReference type="ARBA" id="ARBA00022692"/>
    </source>
</evidence>
<evidence type="ECO:0000256" key="6">
    <source>
        <dbReference type="ARBA" id="ARBA00023040"/>
    </source>
</evidence>
<dbReference type="KEGG" id="hazt:108681126"/>
<keyword evidence="9" id="KW-0807">Transducer</keyword>
<dbReference type="AlphaFoldDB" id="A0A8B7PJF1"/>
<dbReference type="GO" id="GO:0005886">
    <property type="term" value="C:plasma membrane"/>
    <property type="evidence" value="ECO:0007669"/>
    <property type="project" value="UniProtKB-SubCell"/>
</dbReference>
<dbReference type="InterPro" id="IPR001681">
    <property type="entry name" value="Neurokn_rcpt"/>
</dbReference>
<keyword evidence="4 10" id="KW-0812">Transmembrane</keyword>
<dbReference type="Proteomes" id="UP000694843">
    <property type="component" value="Unplaced"/>
</dbReference>
<evidence type="ECO:0000256" key="9">
    <source>
        <dbReference type="ARBA" id="ARBA00023224"/>
    </source>
</evidence>
<reference evidence="13" key="1">
    <citation type="submission" date="2025-08" db="UniProtKB">
        <authorList>
            <consortium name="RefSeq"/>
        </authorList>
    </citation>
    <scope>IDENTIFICATION</scope>
</reference>
<evidence type="ECO:0000259" key="11">
    <source>
        <dbReference type="PROSITE" id="PS50262"/>
    </source>
</evidence>
<keyword evidence="7 10" id="KW-0472">Membrane</keyword>
<dbReference type="OrthoDB" id="5981855at2759"/>
<proteinExistence type="inferred from homology"/>
<protein>
    <submittedName>
        <fullName evidence="13">Neuromedin-K receptor</fullName>
    </submittedName>
</protein>
<evidence type="ECO:0000256" key="2">
    <source>
        <dbReference type="ARBA" id="ARBA00010663"/>
    </source>
</evidence>
<keyword evidence="12" id="KW-1185">Reference proteome</keyword>
<dbReference type="PANTHER" id="PTHR46925">
    <property type="entry name" value="G-PROTEIN COUPLED RECEPTOR TKR-1-RELATED"/>
    <property type="match status" value="1"/>
</dbReference>
<keyword evidence="5 10" id="KW-1133">Transmembrane helix</keyword>
<gene>
    <name evidence="13" type="primary">LOC108681126</name>
</gene>
<dbReference type="GO" id="GO:0004995">
    <property type="term" value="F:tachykinin receptor activity"/>
    <property type="evidence" value="ECO:0007669"/>
    <property type="project" value="InterPro"/>
</dbReference>
<dbReference type="PRINTS" id="PR00237">
    <property type="entry name" value="GPCRRHODOPSN"/>
</dbReference>
<feature type="transmembrane region" description="Helical" evidence="10">
    <location>
        <begin position="136"/>
        <end position="160"/>
    </location>
</feature>
<keyword evidence="8 13" id="KW-0675">Receptor</keyword>